<dbReference type="SUPFAM" id="SSF81338">
    <property type="entry name" value="Aquaporin-like"/>
    <property type="match status" value="1"/>
</dbReference>
<dbReference type="InterPro" id="IPR000425">
    <property type="entry name" value="MIP"/>
</dbReference>
<dbReference type="EMBL" id="HBNS01041232">
    <property type="protein sequence ID" value="CAE4639817.1"/>
    <property type="molecule type" value="Transcribed_RNA"/>
</dbReference>
<dbReference type="AlphaFoldDB" id="A0A7S4VN61"/>
<keyword evidence="4 5" id="KW-0472">Membrane</keyword>
<evidence type="ECO:0000256" key="5">
    <source>
        <dbReference type="SAM" id="Phobius"/>
    </source>
</evidence>
<reference evidence="6" key="1">
    <citation type="submission" date="2021-01" db="EMBL/GenBank/DDBJ databases">
        <authorList>
            <person name="Corre E."/>
            <person name="Pelletier E."/>
            <person name="Niang G."/>
            <person name="Scheremetjew M."/>
            <person name="Finn R."/>
            <person name="Kale V."/>
            <person name="Holt S."/>
            <person name="Cochrane G."/>
            <person name="Meng A."/>
            <person name="Brown T."/>
            <person name="Cohen L."/>
        </authorList>
    </citation>
    <scope>NUCLEOTIDE SEQUENCE</scope>
    <source>
        <strain evidence="6">GSO104</strain>
    </source>
</reference>
<protein>
    <recommendedName>
        <fullName evidence="7">Aquaporin</fullName>
    </recommendedName>
</protein>
<evidence type="ECO:0000256" key="2">
    <source>
        <dbReference type="ARBA" id="ARBA00022692"/>
    </source>
</evidence>
<dbReference type="Gene3D" id="1.20.1080.10">
    <property type="entry name" value="Glycerol uptake facilitator protein"/>
    <property type="match status" value="1"/>
</dbReference>
<evidence type="ECO:0000313" key="6">
    <source>
        <dbReference type="EMBL" id="CAE4639817.1"/>
    </source>
</evidence>
<evidence type="ECO:0000256" key="3">
    <source>
        <dbReference type="ARBA" id="ARBA00022989"/>
    </source>
</evidence>
<gene>
    <name evidence="6" type="ORF">DBRI00130_LOCUS32105</name>
</gene>
<evidence type="ECO:0000256" key="4">
    <source>
        <dbReference type="ARBA" id="ARBA00023136"/>
    </source>
</evidence>
<proteinExistence type="predicted"/>
<dbReference type="InterPro" id="IPR023271">
    <property type="entry name" value="Aquaporin-like"/>
</dbReference>
<dbReference type="GO" id="GO:0015267">
    <property type="term" value="F:channel activity"/>
    <property type="evidence" value="ECO:0007669"/>
    <property type="project" value="InterPro"/>
</dbReference>
<dbReference type="GO" id="GO:0016020">
    <property type="term" value="C:membrane"/>
    <property type="evidence" value="ECO:0007669"/>
    <property type="project" value="UniProtKB-SubCell"/>
</dbReference>
<evidence type="ECO:0000256" key="1">
    <source>
        <dbReference type="ARBA" id="ARBA00004141"/>
    </source>
</evidence>
<feature type="transmembrane region" description="Helical" evidence="5">
    <location>
        <begin position="24"/>
        <end position="44"/>
    </location>
</feature>
<keyword evidence="2 5" id="KW-0812">Transmembrane</keyword>
<keyword evidence="3 5" id="KW-1133">Transmembrane helix</keyword>
<dbReference type="Pfam" id="PF00230">
    <property type="entry name" value="MIP"/>
    <property type="match status" value="1"/>
</dbReference>
<feature type="transmembrane region" description="Helical" evidence="5">
    <location>
        <begin position="56"/>
        <end position="79"/>
    </location>
</feature>
<feature type="transmembrane region" description="Helical" evidence="5">
    <location>
        <begin position="86"/>
        <end position="113"/>
    </location>
</feature>
<organism evidence="6">
    <name type="scientific">Ditylum brightwellii</name>
    <dbReference type="NCBI Taxonomy" id="49249"/>
    <lineage>
        <taxon>Eukaryota</taxon>
        <taxon>Sar</taxon>
        <taxon>Stramenopiles</taxon>
        <taxon>Ochrophyta</taxon>
        <taxon>Bacillariophyta</taxon>
        <taxon>Mediophyceae</taxon>
        <taxon>Lithodesmiophycidae</taxon>
        <taxon>Lithodesmiales</taxon>
        <taxon>Lithodesmiaceae</taxon>
        <taxon>Ditylum</taxon>
    </lineage>
</organism>
<evidence type="ECO:0008006" key="7">
    <source>
        <dbReference type="Google" id="ProtNLM"/>
    </source>
</evidence>
<name>A0A7S4VN61_9STRA</name>
<sequence>MDCGPPFGLGTNVVSGAIGQGSAFIAELIGTFVLVFTVLMAAVHRSNGSGPNAAPIAIGWSVMLAHLGERMLFCVAIFLDQNCDVLCIFSSLLLLNVVNCFNFFICCCSQSWFL</sequence>
<accession>A0A7S4VN61</accession>
<comment type="subcellular location">
    <subcellularLocation>
        <location evidence="1">Membrane</location>
        <topology evidence="1">Multi-pass membrane protein</topology>
    </subcellularLocation>
</comment>